<evidence type="ECO:0000259" key="8">
    <source>
        <dbReference type="Pfam" id="PF05504"/>
    </source>
</evidence>
<dbReference type="Gene3D" id="6.20.190.10">
    <property type="entry name" value="Nutrient germinant receptor protein C, domain 1"/>
    <property type="match status" value="1"/>
</dbReference>
<evidence type="ECO:0000256" key="7">
    <source>
        <dbReference type="ARBA" id="ARBA00023288"/>
    </source>
</evidence>
<proteinExistence type="inferred from homology"/>
<feature type="domain" description="Spore germination protein N-terminal" evidence="9">
    <location>
        <begin position="47"/>
        <end position="218"/>
    </location>
</feature>
<dbReference type="InterPro" id="IPR057336">
    <property type="entry name" value="GerAC_N"/>
</dbReference>
<dbReference type="PANTHER" id="PTHR35789">
    <property type="entry name" value="SPORE GERMINATION PROTEIN B3"/>
    <property type="match status" value="1"/>
</dbReference>
<evidence type="ECO:0000256" key="2">
    <source>
        <dbReference type="ARBA" id="ARBA00007886"/>
    </source>
</evidence>
<reference evidence="10 11" key="1">
    <citation type="submission" date="2017-11" db="EMBL/GenBank/DDBJ databases">
        <title>Comparitive Functional Genomics of Dry Heat Resistant strains isolated from the Viking Spacecraft.</title>
        <authorList>
            <person name="Seuylemezian A."/>
            <person name="Cooper K."/>
            <person name="Vaishampayan P."/>
        </authorList>
    </citation>
    <scope>NUCLEOTIDE SEQUENCE [LARGE SCALE GENOMIC DNA]</scope>
    <source>
        <strain evidence="10 11">V32-6</strain>
    </source>
</reference>
<dbReference type="GO" id="GO:0016020">
    <property type="term" value="C:membrane"/>
    <property type="evidence" value="ECO:0007669"/>
    <property type="project" value="UniProtKB-SubCell"/>
</dbReference>
<keyword evidence="6" id="KW-0564">Palmitate</keyword>
<evidence type="ECO:0008006" key="12">
    <source>
        <dbReference type="Google" id="ProtNLM"/>
    </source>
</evidence>
<dbReference type="OrthoDB" id="9816067at2"/>
<dbReference type="InterPro" id="IPR046953">
    <property type="entry name" value="Spore_GerAC-like_C"/>
</dbReference>
<dbReference type="PANTHER" id="PTHR35789:SF1">
    <property type="entry name" value="SPORE GERMINATION PROTEIN B3"/>
    <property type="match status" value="1"/>
</dbReference>
<dbReference type="EMBL" id="PGVE01000072">
    <property type="protein sequence ID" value="PLS02418.1"/>
    <property type="molecule type" value="Genomic_DNA"/>
</dbReference>
<accession>A0A2N5HA76</accession>
<evidence type="ECO:0000256" key="1">
    <source>
        <dbReference type="ARBA" id="ARBA00004635"/>
    </source>
</evidence>
<dbReference type="Pfam" id="PF25198">
    <property type="entry name" value="Spore_GerAC_N"/>
    <property type="match status" value="1"/>
</dbReference>
<keyword evidence="5" id="KW-0472">Membrane</keyword>
<sequence length="406" mass="46041">MALIKVQKQLSLRKEPYHMTGWVLMKAIRRLLLLSMTIIMLTGCWNRIEINDVGIITAIGLDLLKGDRILLSLQVAVPSKLGPTGASGGGSNGKGTFVISDTGSTVSEAYRNIQVKMSRRIFFSQSRVLLIGSELAKKGVYHIIDFHTRYQEPRINSFIMFTKGKAFNIIKSTPNFESVSSEETKELAKLGIGLKITVMDFYNMLLTDGLEPIAPKFSLESRELKNKSKKIQAIKGAAVFKNDKLAGWMDEEEIRGVLWLRNEIQEGVITIKIPEENGGGKVSLDIERTEAKIIPAHRKGEVIVTLIVNGEMTIIENYSKLNLTEQKVLEFLQKNIEKKINERIRLSVDIAQKQYQSDIFGFGQEIYKKYPKEWNSHYKNKWEQEFPHLDVSINSHVSVRRIGLTK</sequence>
<comment type="similarity">
    <text evidence="2">Belongs to the GerABKC lipoprotein family.</text>
</comment>
<keyword evidence="11" id="KW-1185">Reference proteome</keyword>
<comment type="subcellular location">
    <subcellularLocation>
        <location evidence="1">Membrane</location>
        <topology evidence="1">Lipid-anchor</topology>
    </subcellularLocation>
</comment>
<dbReference type="Proteomes" id="UP000234950">
    <property type="component" value="Unassembled WGS sequence"/>
</dbReference>
<keyword evidence="4" id="KW-0732">Signal</keyword>
<evidence type="ECO:0000256" key="5">
    <source>
        <dbReference type="ARBA" id="ARBA00023136"/>
    </source>
</evidence>
<evidence type="ECO:0000313" key="11">
    <source>
        <dbReference type="Proteomes" id="UP000234950"/>
    </source>
</evidence>
<evidence type="ECO:0000259" key="9">
    <source>
        <dbReference type="Pfam" id="PF25198"/>
    </source>
</evidence>
<dbReference type="NCBIfam" id="TIGR02887">
    <property type="entry name" value="spore_ger_x_C"/>
    <property type="match status" value="1"/>
</dbReference>
<name>A0A2N5HA76_9BACI</name>
<dbReference type="Gene3D" id="3.30.300.210">
    <property type="entry name" value="Nutrient germinant receptor protein C, domain 3"/>
    <property type="match status" value="1"/>
</dbReference>
<dbReference type="AlphaFoldDB" id="A0A2N5HA76"/>
<dbReference type="GO" id="GO:0009847">
    <property type="term" value="P:spore germination"/>
    <property type="evidence" value="ECO:0007669"/>
    <property type="project" value="InterPro"/>
</dbReference>
<keyword evidence="3" id="KW-0309">Germination</keyword>
<dbReference type="InterPro" id="IPR008844">
    <property type="entry name" value="Spore_GerAC-like"/>
</dbReference>
<evidence type="ECO:0000256" key="6">
    <source>
        <dbReference type="ARBA" id="ARBA00023139"/>
    </source>
</evidence>
<dbReference type="InterPro" id="IPR038501">
    <property type="entry name" value="Spore_GerAC_C_sf"/>
</dbReference>
<evidence type="ECO:0000313" key="10">
    <source>
        <dbReference type="EMBL" id="PLS02418.1"/>
    </source>
</evidence>
<evidence type="ECO:0000256" key="4">
    <source>
        <dbReference type="ARBA" id="ARBA00022729"/>
    </source>
</evidence>
<feature type="domain" description="Spore germination GerAC-like C-terminal" evidence="8">
    <location>
        <begin position="235"/>
        <end position="403"/>
    </location>
</feature>
<comment type="caution">
    <text evidence="10">The sequence shown here is derived from an EMBL/GenBank/DDBJ whole genome shotgun (WGS) entry which is preliminary data.</text>
</comment>
<dbReference type="Pfam" id="PF05504">
    <property type="entry name" value="Spore_GerAC"/>
    <property type="match status" value="1"/>
</dbReference>
<protein>
    <recommendedName>
        <fullName evidence="12">Ger(X)C family spore germination protein</fullName>
    </recommendedName>
</protein>
<evidence type="ECO:0000256" key="3">
    <source>
        <dbReference type="ARBA" id="ARBA00022544"/>
    </source>
</evidence>
<gene>
    <name evidence="10" type="ORF">CVD27_19895</name>
</gene>
<keyword evidence="7" id="KW-0449">Lipoprotein</keyword>
<organism evidence="10 11">
    <name type="scientific">Neobacillus cucumis</name>
    <dbReference type="NCBI Taxonomy" id="1740721"/>
    <lineage>
        <taxon>Bacteria</taxon>
        <taxon>Bacillati</taxon>
        <taxon>Bacillota</taxon>
        <taxon>Bacilli</taxon>
        <taxon>Bacillales</taxon>
        <taxon>Bacillaceae</taxon>
        <taxon>Neobacillus</taxon>
    </lineage>
</organism>